<dbReference type="Pfam" id="PF00078">
    <property type="entry name" value="RVT_1"/>
    <property type="match status" value="1"/>
</dbReference>
<dbReference type="AlphaFoldDB" id="A0ABD3GNC8"/>
<dbReference type="Gene3D" id="3.60.10.10">
    <property type="entry name" value="Endonuclease/exonuclease/phosphatase"/>
    <property type="match status" value="1"/>
</dbReference>
<accession>A0ABD3GNC8</accession>
<dbReference type="EMBL" id="JBJQOH010000007">
    <property type="protein sequence ID" value="KAL3679376.1"/>
    <property type="molecule type" value="Genomic_DNA"/>
</dbReference>
<organism evidence="3 4">
    <name type="scientific">Riccia sorocarpa</name>
    <dbReference type="NCBI Taxonomy" id="122646"/>
    <lineage>
        <taxon>Eukaryota</taxon>
        <taxon>Viridiplantae</taxon>
        <taxon>Streptophyta</taxon>
        <taxon>Embryophyta</taxon>
        <taxon>Marchantiophyta</taxon>
        <taxon>Marchantiopsida</taxon>
        <taxon>Marchantiidae</taxon>
        <taxon>Marchantiales</taxon>
        <taxon>Ricciaceae</taxon>
        <taxon>Riccia</taxon>
    </lineage>
</organism>
<feature type="compositionally biased region" description="Low complexity" evidence="1">
    <location>
        <begin position="1088"/>
        <end position="1103"/>
    </location>
</feature>
<evidence type="ECO:0000313" key="3">
    <source>
        <dbReference type="EMBL" id="KAL3679376.1"/>
    </source>
</evidence>
<feature type="region of interest" description="Disordered" evidence="1">
    <location>
        <begin position="1053"/>
        <end position="1115"/>
    </location>
</feature>
<gene>
    <name evidence="3" type="ORF">R1sor_022332</name>
</gene>
<dbReference type="InterPro" id="IPR000477">
    <property type="entry name" value="RT_dom"/>
</dbReference>
<dbReference type="PANTHER" id="PTHR19446">
    <property type="entry name" value="REVERSE TRANSCRIPTASES"/>
    <property type="match status" value="1"/>
</dbReference>
<dbReference type="CDD" id="cd01650">
    <property type="entry name" value="RT_nLTR_like"/>
    <property type="match status" value="1"/>
</dbReference>
<sequence length="1128" mass="130120">MLPEASTYMAKSSLGKERVVLILKSTFPVLEWRTCTRGHAVWIKLQVDDKIIGIVNLHAPNKRRPRIETWRWLSGLIHEGNWIVCGDFNQVDRVRDSVGPSPRIHGREERVWSNILLNKDLSDCYIEASTRSGPRFTRQARSGRRLDRSRLDRVYISDRGSWLENITSMKHFGGHIASDHIPILATLQLVATMEEVQTRKHSYFKLNAKILKQPEVREKVKEKVKEIWADHLRDCTDGRRRWNRAWSRIRDYCRDLQRQNASQEKIQQLKREVDERRRYLPCNCTEEEIQELTALEDSLQELENQDAALWVLRSRSKWLREGEAPTKFFFELAKSRFAKDKISVLQKESGETISRSSDILQTIEEYYSELYNAESEQVENRLARQTILQLVDRQISIEAGVNLNSKPTEEEIDDTVNSMKKGKAPGLDGVTQDFILELKPHLPYLVDGEQTGFVPGRHIDDNILTLRLAEEWSKISGESNLFVKLDFTKAFDRVSHTFLWHTLRKMGIPEDTISRIRGLMAGGTSKVHVNQTFTSAIKIKRGVRQGCPLAPLLFVLSTQPLMRILRKEEESGNLRGIQIPGMKSILQELFADDTSLFIHASARDFQRARVCIETFEKAPGALLNVQKSMVMALGVPRPMNWLRDSGCEVAGSSRRFKYLRIWSGRGVSQMEITEKIVISIEAKFKLWANRYLSFTSRILLIKHVLSAIPAHYLMTVGLDTKGLGKLNRTIRQFLWGFREGGKPKTALIGWQKIHRTKEEGGLGWVDLNDRMIAQLASKLENGPRKLKWSSVRDMISPEGGWKSLEAELLKDSWFPEEWDKRALSLAWEKLWKCHPTPESIESISCWEWKHCQHLQDYRSAKGRDLLKGKRAEDNTRRTLTWFDVEERPHIWAKIWSTCAPLRTKIAVWRLLREGFFSNARALRMQVGDGLWCSSNLETIDHMFWQCNRLHRRRSALLDLLQSIEKKHIDRINSLCELIQLYVTSPKTDLIILVIAAEWTHTTWKERNSMQFSDKKSTAPLQIIIDLALSSLHHIKASSCDNEKARQRNAAILHLQSWRRPTSSPDNLEDTPTENSRLTSDTTEESSTDESPSSDSTDSDVSPTRALPDLQRSPRTVVRLVPSRTETLL</sequence>
<dbReference type="InterPro" id="IPR036691">
    <property type="entry name" value="Endo/exonu/phosph_ase_sf"/>
</dbReference>
<evidence type="ECO:0000256" key="1">
    <source>
        <dbReference type="SAM" id="MobiDB-lite"/>
    </source>
</evidence>
<proteinExistence type="predicted"/>
<dbReference type="Pfam" id="PF13966">
    <property type="entry name" value="zf-RVT"/>
    <property type="match status" value="1"/>
</dbReference>
<dbReference type="PROSITE" id="PS50878">
    <property type="entry name" value="RT_POL"/>
    <property type="match status" value="1"/>
</dbReference>
<protein>
    <recommendedName>
        <fullName evidence="2">Reverse transcriptase domain-containing protein</fullName>
    </recommendedName>
</protein>
<dbReference type="SUPFAM" id="SSF56219">
    <property type="entry name" value="DNase I-like"/>
    <property type="match status" value="1"/>
</dbReference>
<name>A0ABD3GNC8_9MARC</name>
<evidence type="ECO:0000313" key="4">
    <source>
        <dbReference type="Proteomes" id="UP001633002"/>
    </source>
</evidence>
<comment type="caution">
    <text evidence="3">The sequence shown here is derived from an EMBL/GenBank/DDBJ whole genome shotgun (WGS) entry which is preliminary data.</text>
</comment>
<dbReference type="InterPro" id="IPR005135">
    <property type="entry name" value="Endo/exonuclease/phosphatase"/>
</dbReference>
<keyword evidence="4" id="KW-1185">Reference proteome</keyword>
<dbReference type="InterPro" id="IPR026960">
    <property type="entry name" value="RVT-Znf"/>
</dbReference>
<dbReference type="Pfam" id="PF03372">
    <property type="entry name" value="Exo_endo_phos"/>
    <property type="match status" value="1"/>
</dbReference>
<evidence type="ECO:0000259" key="2">
    <source>
        <dbReference type="PROSITE" id="PS50878"/>
    </source>
</evidence>
<dbReference type="Proteomes" id="UP001633002">
    <property type="component" value="Unassembled WGS sequence"/>
</dbReference>
<feature type="domain" description="Reverse transcriptase" evidence="2">
    <location>
        <begin position="326"/>
        <end position="667"/>
    </location>
</feature>
<reference evidence="3 4" key="1">
    <citation type="submission" date="2024-09" db="EMBL/GenBank/DDBJ databases">
        <title>Chromosome-scale assembly of Riccia sorocarpa.</title>
        <authorList>
            <person name="Paukszto L."/>
        </authorList>
    </citation>
    <scope>NUCLEOTIDE SEQUENCE [LARGE SCALE GENOMIC DNA]</scope>
    <source>
        <strain evidence="3">LP-2024</strain>
        <tissue evidence="3">Aerial parts of the thallus</tissue>
    </source>
</reference>